<dbReference type="GO" id="GO:0005737">
    <property type="term" value="C:cytoplasm"/>
    <property type="evidence" value="ECO:0007669"/>
    <property type="project" value="TreeGrafter"/>
</dbReference>
<dbReference type="AlphaFoldDB" id="A0A2U2C9W2"/>
<dbReference type="InterPro" id="IPR036291">
    <property type="entry name" value="NAD(P)-bd_dom_sf"/>
</dbReference>
<dbReference type="OrthoDB" id="9785971at2"/>
<dbReference type="PIRSF" id="PIRSF001439">
    <property type="entry name" value="CryM"/>
    <property type="match status" value="1"/>
</dbReference>
<dbReference type="PANTHER" id="PTHR13812">
    <property type="entry name" value="KETIMINE REDUCTASE MU-CRYSTALLIN"/>
    <property type="match status" value="1"/>
</dbReference>
<evidence type="ECO:0000313" key="1">
    <source>
        <dbReference type="EMBL" id="PWE28642.1"/>
    </source>
</evidence>
<dbReference type="InterPro" id="IPR023401">
    <property type="entry name" value="ODC_N"/>
</dbReference>
<dbReference type="Gene3D" id="3.30.1780.10">
    <property type="entry name" value="ornithine cyclodeaminase, domain 1"/>
    <property type="match status" value="1"/>
</dbReference>
<dbReference type="Proteomes" id="UP000244940">
    <property type="component" value="Unassembled WGS sequence"/>
</dbReference>
<keyword evidence="2" id="KW-1185">Reference proteome</keyword>
<dbReference type="Pfam" id="PF02423">
    <property type="entry name" value="OCD_Mu_crystall"/>
    <property type="match status" value="1"/>
</dbReference>
<dbReference type="InterPro" id="IPR003462">
    <property type="entry name" value="ODC_Mu_crystall"/>
</dbReference>
<dbReference type="SUPFAM" id="SSF51735">
    <property type="entry name" value="NAD(P)-binding Rossmann-fold domains"/>
    <property type="match status" value="1"/>
</dbReference>
<dbReference type="EMBL" id="QEYD01000006">
    <property type="protein sequence ID" value="PWE28642.1"/>
    <property type="molecule type" value="Genomic_DNA"/>
</dbReference>
<proteinExistence type="predicted"/>
<dbReference type="GeneID" id="94365555"/>
<protein>
    <submittedName>
        <fullName evidence="1">Ornithine cyclodeaminase</fullName>
    </submittedName>
</protein>
<accession>A0A2U2C9W2</accession>
<reference evidence="1 2" key="1">
    <citation type="submission" date="2018-05" db="EMBL/GenBank/DDBJ databases">
        <title>Pararhodobacter marina sp. nov., isolated from deep-sea water of the Indian Ocean.</title>
        <authorList>
            <person name="Lai Q.Sr."/>
            <person name="Liu X."/>
            <person name="Shao Z."/>
        </authorList>
    </citation>
    <scope>NUCLEOTIDE SEQUENCE [LARGE SCALE GENOMIC DNA]</scope>
    <source>
        <strain evidence="1 2">CIC4N-9</strain>
    </source>
</reference>
<sequence length="306" mass="32857">MIPVLTREAVEPLLDWMTLSDALLEGHRRPPAQVEDVLLSRADDRLLSRSAWIDGMGVGVKSVTVFPGNPAKGRPSVQGAMLVFDDATGALRAVVDNPLVTRWKTAGDSLLGARLLARPDALRYLIVGAGSVAESLIEAFRAWKPDLRIALWARRPEAAEAVADRHPGVTPVTDLAEAVSGADIVSTCTMARAPVIAGDWLRPGTHLDLIGAFTPDMREADDRALHRGKLYVDSRATTIRHIGELMIPLASGAITEADVLGDLGDLAAHGVPPRARDDITIYKNGGGAHLDLMTARVMLDAWEARQ</sequence>
<dbReference type="RefSeq" id="WP_109533503.1">
    <property type="nucleotide sequence ID" value="NZ_QEYD01000006.1"/>
</dbReference>
<dbReference type="Gene3D" id="3.40.50.720">
    <property type="entry name" value="NAD(P)-binding Rossmann-like Domain"/>
    <property type="match status" value="1"/>
</dbReference>
<gene>
    <name evidence="1" type="ORF">C4N9_11705</name>
</gene>
<evidence type="ECO:0000313" key="2">
    <source>
        <dbReference type="Proteomes" id="UP000244940"/>
    </source>
</evidence>
<comment type="caution">
    <text evidence="1">The sequence shown here is derived from an EMBL/GenBank/DDBJ whole genome shotgun (WGS) entry which is preliminary data.</text>
</comment>
<name>A0A2U2C9W2_9RHOB</name>
<organism evidence="1 2">
    <name type="scientific">Pararhodobacter marinus</name>
    <dbReference type="NCBI Taxonomy" id="2184063"/>
    <lineage>
        <taxon>Bacteria</taxon>
        <taxon>Pseudomonadati</taxon>
        <taxon>Pseudomonadota</taxon>
        <taxon>Alphaproteobacteria</taxon>
        <taxon>Rhodobacterales</taxon>
        <taxon>Paracoccaceae</taxon>
        <taxon>Pararhodobacter</taxon>
    </lineage>
</organism>
<dbReference type="PANTHER" id="PTHR13812:SF19">
    <property type="entry name" value="KETIMINE REDUCTASE MU-CRYSTALLIN"/>
    <property type="match status" value="1"/>
</dbReference>